<feature type="transmembrane region" description="Helical" evidence="1">
    <location>
        <begin position="95"/>
        <end position="113"/>
    </location>
</feature>
<keyword evidence="3" id="KW-1185">Reference proteome</keyword>
<dbReference type="RefSeq" id="WP_255914981.1">
    <property type="nucleotide sequence ID" value="NZ_JANFQO010000012.1"/>
</dbReference>
<evidence type="ECO:0000313" key="3">
    <source>
        <dbReference type="Proteomes" id="UP001165498"/>
    </source>
</evidence>
<feature type="transmembrane region" description="Helical" evidence="1">
    <location>
        <begin position="230"/>
        <end position="253"/>
    </location>
</feature>
<reference evidence="2" key="1">
    <citation type="submission" date="2022-07" db="EMBL/GenBank/DDBJ databases">
        <title>Tahibacter sp., a new gammaproteobacterium isolated from the silt sample collected at pig farm.</title>
        <authorList>
            <person name="Chen H."/>
        </authorList>
    </citation>
    <scope>NUCLEOTIDE SEQUENCE</scope>
    <source>
        <strain evidence="2">P2K</strain>
    </source>
</reference>
<dbReference type="Proteomes" id="UP001165498">
    <property type="component" value="Unassembled WGS sequence"/>
</dbReference>
<gene>
    <name evidence="2" type="ORF">NM961_13805</name>
</gene>
<feature type="transmembrane region" description="Helical" evidence="1">
    <location>
        <begin position="205"/>
        <end position="223"/>
    </location>
</feature>
<keyword evidence="1" id="KW-1133">Transmembrane helix</keyword>
<feature type="transmembrane region" description="Helical" evidence="1">
    <location>
        <begin position="162"/>
        <end position="185"/>
    </location>
</feature>
<dbReference type="EMBL" id="JANFQO010000012">
    <property type="protein sequence ID" value="MCQ4165791.1"/>
    <property type="molecule type" value="Genomic_DNA"/>
</dbReference>
<evidence type="ECO:0000313" key="2">
    <source>
        <dbReference type="EMBL" id="MCQ4165791.1"/>
    </source>
</evidence>
<keyword evidence="1" id="KW-0472">Membrane</keyword>
<dbReference type="InterPro" id="IPR022134">
    <property type="entry name" value="DUF3667"/>
</dbReference>
<evidence type="ECO:0000256" key="1">
    <source>
        <dbReference type="SAM" id="Phobius"/>
    </source>
</evidence>
<proteinExistence type="predicted"/>
<name>A0ABT1QU49_9GAMM</name>
<organism evidence="2 3">
    <name type="scientific">Tahibacter harae</name>
    <dbReference type="NCBI Taxonomy" id="2963937"/>
    <lineage>
        <taxon>Bacteria</taxon>
        <taxon>Pseudomonadati</taxon>
        <taxon>Pseudomonadota</taxon>
        <taxon>Gammaproteobacteria</taxon>
        <taxon>Lysobacterales</taxon>
        <taxon>Rhodanobacteraceae</taxon>
        <taxon>Tahibacter</taxon>
    </lineage>
</organism>
<comment type="caution">
    <text evidence="2">The sequence shown here is derived from an EMBL/GenBank/DDBJ whole genome shotgun (WGS) entry which is preliminary data.</text>
</comment>
<dbReference type="Pfam" id="PF12412">
    <property type="entry name" value="DUF3667"/>
    <property type="match status" value="1"/>
</dbReference>
<accession>A0ABT1QU49</accession>
<protein>
    <submittedName>
        <fullName evidence="2">DUF3667 domain-containing protein</fullName>
    </submittedName>
</protein>
<feature type="transmembrane region" description="Helical" evidence="1">
    <location>
        <begin position="133"/>
        <end position="150"/>
    </location>
</feature>
<sequence length="262" mass="29679">MSLPQPDHTPSTAYFAAACCRNCGAVLHGPHCAQCGQKKAQRLGLGNLRSEAWEKLRLFEIDALQSALRLLTGPGRVAHEYVLGMRKRHTHPLKLLLLAIAVLLLVLAQTRYLDSADANVSKTLAVIRKYAEWSFSLGLAAVWLASMAVFRRWRGYNAAEHLVLALYTQFLIILANILNQLPLLFLRAPGWLAWHRAWSGRYMDLIELALVLLACTQFFQLDLRRHWWRLALAAAVFVLSKKLLIYLYSWLLVKLVLAKLIS</sequence>
<keyword evidence="1" id="KW-0812">Transmembrane</keyword>